<proteinExistence type="predicted"/>
<comment type="caution">
    <text evidence="1">The sequence shown here is derived from an EMBL/GenBank/DDBJ whole genome shotgun (WGS) entry which is preliminary data.</text>
</comment>
<gene>
    <name evidence="1" type="ORF">SDC9_190808</name>
</gene>
<name>A0A645HYI6_9ZZZZ</name>
<evidence type="ECO:0000313" key="1">
    <source>
        <dbReference type="EMBL" id="MPN43249.1"/>
    </source>
</evidence>
<accession>A0A645HYI6</accession>
<dbReference type="AlphaFoldDB" id="A0A645HYI6"/>
<organism evidence="1">
    <name type="scientific">bioreactor metagenome</name>
    <dbReference type="NCBI Taxonomy" id="1076179"/>
    <lineage>
        <taxon>unclassified sequences</taxon>
        <taxon>metagenomes</taxon>
        <taxon>ecological metagenomes</taxon>
    </lineage>
</organism>
<reference evidence="1" key="1">
    <citation type="submission" date="2019-08" db="EMBL/GenBank/DDBJ databases">
        <authorList>
            <person name="Kucharzyk K."/>
            <person name="Murdoch R.W."/>
            <person name="Higgins S."/>
            <person name="Loffler F."/>
        </authorList>
    </citation>
    <scope>NUCLEOTIDE SEQUENCE</scope>
</reference>
<protein>
    <submittedName>
        <fullName evidence="1">Uncharacterized protein</fullName>
    </submittedName>
</protein>
<sequence length="35" mass="3830">MGELFGIGLYLKATIGKEEGALLTQIAVGYYHDEE</sequence>
<dbReference type="EMBL" id="VSSQ01101541">
    <property type="protein sequence ID" value="MPN43249.1"/>
    <property type="molecule type" value="Genomic_DNA"/>
</dbReference>